<feature type="signal peptide" evidence="11">
    <location>
        <begin position="1"/>
        <end position="19"/>
    </location>
</feature>
<keyword evidence="7 10" id="KW-0472">Membrane</keyword>
<dbReference type="InterPro" id="IPR013083">
    <property type="entry name" value="Znf_RING/FYVE/PHD"/>
</dbReference>
<feature type="transmembrane region" description="Helical" evidence="10">
    <location>
        <begin position="169"/>
        <end position="197"/>
    </location>
</feature>
<feature type="chain" id="PRO_5036484023" evidence="11">
    <location>
        <begin position="20"/>
        <end position="410"/>
    </location>
</feature>
<protein>
    <submittedName>
        <fullName evidence="13">E3 ubiquitin-protein ligase RNF167</fullName>
    </submittedName>
</protein>
<evidence type="ECO:0000256" key="10">
    <source>
        <dbReference type="SAM" id="Phobius"/>
    </source>
</evidence>
<dbReference type="Pfam" id="PF02225">
    <property type="entry name" value="PA"/>
    <property type="match status" value="1"/>
</dbReference>
<keyword evidence="5" id="KW-0862">Zinc</keyword>
<dbReference type="GO" id="GO:0016020">
    <property type="term" value="C:membrane"/>
    <property type="evidence" value="ECO:0007669"/>
    <property type="project" value="UniProtKB-SubCell"/>
</dbReference>
<evidence type="ECO:0000313" key="13">
    <source>
        <dbReference type="EMBL" id="GFU25839.1"/>
    </source>
</evidence>
<evidence type="ECO:0000313" key="14">
    <source>
        <dbReference type="Proteomes" id="UP000887013"/>
    </source>
</evidence>
<dbReference type="Proteomes" id="UP000887013">
    <property type="component" value="Unassembled WGS sequence"/>
</dbReference>
<evidence type="ECO:0000256" key="4">
    <source>
        <dbReference type="ARBA" id="ARBA00022771"/>
    </source>
</evidence>
<dbReference type="InterPro" id="IPR001841">
    <property type="entry name" value="Znf_RING"/>
</dbReference>
<feature type="region of interest" description="Disordered" evidence="9">
    <location>
        <begin position="279"/>
        <end position="305"/>
    </location>
</feature>
<evidence type="ECO:0000259" key="12">
    <source>
        <dbReference type="PROSITE" id="PS50089"/>
    </source>
</evidence>
<organism evidence="13 14">
    <name type="scientific">Nephila pilipes</name>
    <name type="common">Giant wood spider</name>
    <name type="synonym">Nephila maculata</name>
    <dbReference type="NCBI Taxonomy" id="299642"/>
    <lineage>
        <taxon>Eukaryota</taxon>
        <taxon>Metazoa</taxon>
        <taxon>Ecdysozoa</taxon>
        <taxon>Arthropoda</taxon>
        <taxon>Chelicerata</taxon>
        <taxon>Arachnida</taxon>
        <taxon>Araneae</taxon>
        <taxon>Araneomorphae</taxon>
        <taxon>Entelegynae</taxon>
        <taxon>Araneoidea</taxon>
        <taxon>Nephilidae</taxon>
        <taxon>Nephila</taxon>
    </lineage>
</organism>
<reference evidence="13" key="1">
    <citation type="submission" date="2020-08" db="EMBL/GenBank/DDBJ databases">
        <title>Multicomponent nature underlies the extraordinary mechanical properties of spider dragline silk.</title>
        <authorList>
            <person name="Kono N."/>
            <person name="Nakamura H."/>
            <person name="Mori M."/>
            <person name="Yoshida Y."/>
            <person name="Ohtoshi R."/>
            <person name="Malay A.D."/>
            <person name="Moran D.A.P."/>
            <person name="Tomita M."/>
            <person name="Numata K."/>
            <person name="Arakawa K."/>
        </authorList>
    </citation>
    <scope>NUCLEOTIDE SEQUENCE</scope>
</reference>
<dbReference type="Gene3D" id="3.50.30.30">
    <property type="match status" value="1"/>
</dbReference>
<dbReference type="PANTHER" id="PTHR45931">
    <property type="entry name" value="SI:CH211-59O9.10"/>
    <property type="match status" value="1"/>
</dbReference>
<proteinExistence type="predicted"/>
<comment type="subcellular location">
    <subcellularLocation>
        <location evidence="1">Membrane</location>
    </subcellularLocation>
</comment>
<dbReference type="PROSITE" id="PS50089">
    <property type="entry name" value="ZF_RING_2"/>
    <property type="match status" value="1"/>
</dbReference>
<evidence type="ECO:0000256" key="9">
    <source>
        <dbReference type="SAM" id="MobiDB-lite"/>
    </source>
</evidence>
<dbReference type="InterPro" id="IPR051834">
    <property type="entry name" value="RING_finger_E3_ligase"/>
</dbReference>
<keyword evidence="2 10" id="KW-0812">Transmembrane</keyword>
<evidence type="ECO:0000256" key="7">
    <source>
        <dbReference type="ARBA" id="ARBA00023136"/>
    </source>
</evidence>
<dbReference type="PANTHER" id="PTHR45931:SF20">
    <property type="entry name" value="RING-TYPE E3 UBIQUITIN TRANSFERASE"/>
    <property type="match status" value="1"/>
</dbReference>
<feature type="compositionally biased region" description="Polar residues" evidence="9">
    <location>
        <begin position="290"/>
        <end position="305"/>
    </location>
</feature>
<dbReference type="OrthoDB" id="8062037at2759"/>
<evidence type="ECO:0000256" key="6">
    <source>
        <dbReference type="ARBA" id="ARBA00022989"/>
    </source>
</evidence>
<keyword evidence="4 8" id="KW-0863">Zinc-finger</keyword>
<keyword evidence="6 10" id="KW-1133">Transmembrane helix</keyword>
<evidence type="ECO:0000256" key="11">
    <source>
        <dbReference type="SAM" id="SignalP"/>
    </source>
</evidence>
<name>A0A8X6UJ03_NEPPI</name>
<gene>
    <name evidence="13" type="primary">RNF167</name>
    <name evidence="13" type="ORF">NPIL_157871</name>
</gene>
<dbReference type="EMBL" id="BMAW01128512">
    <property type="protein sequence ID" value="GFU25839.1"/>
    <property type="molecule type" value="Genomic_DNA"/>
</dbReference>
<dbReference type="AlphaFoldDB" id="A0A8X6UJ03"/>
<sequence>MFFSTRVIYFMLLLLIVDATIDIFDQYGRKTDSFQDREAAFDDDFVTMEGFLVSADPPDACTNVAPPTFLTNFTMGKFLLINGTNECRFTAKVQNAEKAGYDVAIIYDPSPMPFDYIHIAPFPRLQLNIEVLFVSYEDGIIMRTNYVYNTSYQYNYRVRIRPNTPDITYYMYLFGAVIGICFFVMLLFMMCLLIKCIQEKRKSRRNRLSSRQIKQIPTAKFSKGDQYDVCAICLEDYNEGDKLRILPCSHAYHAKCIDPWLMNNRRNCPLCKRKITFGDSDGSDSEDSELTSPAENTPLLTSPSNRSPFFGTFGTALTAANQTDGSGPSSLPGTYQQFNTTASLLESRTSSENSFMSADESENLLPPPHRLVNHILPPMHSNDQRVIVVNVAVNNNTDEEDSNDQRGLIV</sequence>
<dbReference type="SUPFAM" id="SSF57850">
    <property type="entry name" value="RING/U-box"/>
    <property type="match status" value="1"/>
</dbReference>
<accession>A0A8X6UJ03</accession>
<evidence type="ECO:0000256" key="8">
    <source>
        <dbReference type="PROSITE-ProRule" id="PRU00175"/>
    </source>
</evidence>
<dbReference type="GO" id="GO:0061630">
    <property type="term" value="F:ubiquitin protein ligase activity"/>
    <property type="evidence" value="ECO:0007669"/>
    <property type="project" value="TreeGrafter"/>
</dbReference>
<dbReference type="InterPro" id="IPR003137">
    <property type="entry name" value="PA_domain"/>
</dbReference>
<evidence type="ECO:0000256" key="3">
    <source>
        <dbReference type="ARBA" id="ARBA00022723"/>
    </source>
</evidence>
<dbReference type="SMART" id="SM00184">
    <property type="entry name" value="RING"/>
    <property type="match status" value="1"/>
</dbReference>
<dbReference type="Pfam" id="PF13639">
    <property type="entry name" value="zf-RING_2"/>
    <property type="match status" value="1"/>
</dbReference>
<dbReference type="GO" id="GO:0006511">
    <property type="term" value="P:ubiquitin-dependent protein catabolic process"/>
    <property type="evidence" value="ECO:0007669"/>
    <property type="project" value="TreeGrafter"/>
</dbReference>
<comment type="caution">
    <text evidence="13">The sequence shown here is derived from an EMBL/GenBank/DDBJ whole genome shotgun (WGS) entry which is preliminary data.</text>
</comment>
<keyword evidence="14" id="KW-1185">Reference proteome</keyword>
<dbReference type="GO" id="GO:0005634">
    <property type="term" value="C:nucleus"/>
    <property type="evidence" value="ECO:0007669"/>
    <property type="project" value="TreeGrafter"/>
</dbReference>
<keyword evidence="3" id="KW-0479">Metal-binding</keyword>
<dbReference type="FunFam" id="3.30.40.10:FF:000824">
    <property type="entry name" value="E3 ubiquitin-protein ligase RNF13"/>
    <property type="match status" value="1"/>
</dbReference>
<evidence type="ECO:0000256" key="5">
    <source>
        <dbReference type="ARBA" id="ARBA00022833"/>
    </source>
</evidence>
<evidence type="ECO:0000256" key="2">
    <source>
        <dbReference type="ARBA" id="ARBA00022692"/>
    </source>
</evidence>
<feature type="domain" description="RING-type" evidence="12">
    <location>
        <begin position="230"/>
        <end position="272"/>
    </location>
</feature>
<dbReference type="Gene3D" id="3.30.40.10">
    <property type="entry name" value="Zinc/RING finger domain, C3HC4 (zinc finger)"/>
    <property type="match status" value="1"/>
</dbReference>
<dbReference type="GO" id="GO:0008270">
    <property type="term" value="F:zinc ion binding"/>
    <property type="evidence" value="ECO:0007669"/>
    <property type="project" value="UniProtKB-KW"/>
</dbReference>
<evidence type="ECO:0000256" key="1">
    <source>
        <dbReference type="ARBA" id="ARBA00004370"/>
    </source>
</evidence>
<dbReference type="CDD" id="cd16796">
    <property type="entry name" value="RING-H2_RNF13"/>
    <property type="match status" value="1"/>
</dbReference>
<keyword evidence="11" id="KW-0732">Signal</keyword>